<feature type="region of interest" description="Disordered" evidence="1">
    <location>
        <begin position="172"/>
        <end position="208"/>
    </location>
</feature>
<dbReference type="AlphaFoldDB" id="A0A0M7BIL7"/>
<name>A0A0M7BIL7_STROV</name>
<protein>
    <submittedName>
        <fullName evidence="2">Uncharacterized protein</fullName>
    </submittedName>
</protein>
<accession>A0A0M7BIL7</accession>
<feature type="compositionally biased region" description="Polar residues" evidence="1">
    <location>
        <begin position="174"/>
        <end position="185"/>
    </location>
</feature>
<dbReference type="EMBL" id="LN879414">
    <property type="protein sequence ID" value="CUI25688.1"/>
    <property type="molecule type" value="Genomic_DNA"/>
</dbReference>
<evidence type="ECO:0000313" key="2">
    <source>
        <dbReference type="EMBL" id="CUI25688.1"/>
    </source>
</evidence>
<evidence type="ECO:0000256" key="1">
    <source>
        <dbReference type="SAM" id="MobiDB-lite"/>
    </source>
</evidence>
<reference evidence="2" key="1">
    <citation type="journal article" date="2015" name="Chem. Sci.">
        <title>A genomic approach to deciphering the mechanism of thiotetronate antibiotics biosynthesis.</title>
        <authorList>
            <person name="Tao W."/>
            <person name="Yurkovich M.E."/>
            <person name="Wen S."/>
            <person name="Lebe K.E."/>
            <person name="Samborskyy M."/>
            <person name="Liu Y."/>
            <person name="Yang A."/>
            <person name="Liu Y."/>
            <person name="Ju Y."/>
            <person name="Deng Z."/>
            <person name="Tosin M."/>
            <person name="Sun Y."/>
            <person name="Leadlay P.F."/>
        </authorList>
    </citation>
    <scope>NUCLEOTIDE SEQUENCE</scope>
    <source>
        <strain evidence="2">Tu 3010</strain>
    </source>
</reference>
<sequence>MNLPDTNSRAAATNSRAAARLRLVTLVALPLLALSVACGGSGDESGGADKKDTAIADVPDAPAAGTAKGDGGPSAPSAGRSAFYDAQLKYVQCMRAKGGYKDFPDPRLSGYLDWDKVNEIGSQPGRNEGIKGGRNGVCVPELQAAMTAEPERDQQKSYESMLAHAKCMRDNGVSRFTNPTMSGGNAQPGGDPNPASPSIDSNSPAYKKAREACASKLLDGLDGMQ</sequence>
<organism evidence="2">
    <name type="scientific">Streptomyces olivaceus</name>
    <dbReference type="NCBI Taxonomy" id="47716"/>
    <lineage>
        <taxon>Bacteria</taxon>
        <taxon>Bacillati</taxon>
        <taxon>Actinomycetota</taxon>
        <taxon>Actinomycetes</taxon>
        <taxon>Kitasatosporales</taxon>
        <taxon>Streptomycetaceae</taxon>
        <taxon>Streptomyces</taxon>
    </lineage>
</organism>
<proteinExistence type="predicted"/>